<reference evidence="1 2" key="1">
    <citation type="journal article" date="2004" name="Environ. Microbiol.">
        <title>The genome of Desulfotalea psychrophila, a sulfate-reducing bacterium from permanently cold Arctic sediments.</title>
        <authorList>
            <person name="Rabus R."/>
            <person name="Ruepp A."/>
            <person name="Frickey T."/>
            <person name="Rattei T."/>
            <person name="Fartmann B."/>
            <person name="Stark M."/>
            <person name="Bauer M."/>
            <person name="Zibat A."/>
            <person name="Lombardot T."/>
            <person name="Becker I."/>
            <person name="Amann J."/>
            <person name="Gellner K."/>
            <person name="Teeling H."/>
            <person name="Leuschner W.D."/>
            <person name="Gloeckner F.-O."/>
            <person name="Lupas A.N."/>
            <person name="Amann R."/>
            <person name="Klenk H.-P."/>
        </authorList>
    </citation>
    <scope>NUCLEOTIDE SEQUENCE [LARGE SCALE GENOMIC DNA]</scope>
    <source>
        <strain evidence="2">DSM 12343 / LSv54</strain>
        <plasmid evidence="2">large</plasmid>
    </source>
</reference>
<evidence type="ECO:0000313" key="1">
    <source>
        <dbReference type="EMBL" id="CAG37965.1"/>
    </source>
</evidence>
<keyword evidence="2" id="KW-1185">Reference proteome</keyword>
<dbReference type="KEGG" id="dps:DPPB101"/>
<evidence type="ECO:0000313" key="2">
    <source>
        <dbReference type="Proteomes" id="UP000000602"/>
    </source>
</evidence>
<dbReference type="EMBL" id="CR522871">
    <property type="protein sequence ID" value="CAG37965.1"/>
    <property type="molecule type" value="Genomic_DNA"/>
</dbReference>
<dbReference type="Proteomes" id="UP000000602">
    <property type="component" value="Plasmid large"/>
</dbReference>
<name>Q6AI82_DESPS</name>
<organism evidence="1 2">
    <name type="scientific">Desulfotalea psychrophila (strain LSv54 / DSM 12343)</name>
    <dbReference type="NCBI Taxonomy" id="177439"/>
    <lineage>
        <taxon>Bacteria</taxon>
        <taxon>Pseudomonadati</taxon>
        <taxon>Thermodesulfobacteriota</taxon>
        <taxon>Desulfobulbia</taxon>
        <taxon>Desulfobulbales</taxon>
        <taxon>Desulfocapsaceae</taxon>
        <taxon>Desulfotalea</taxon>
    </lineage>
</organism>
<proteinExistence type="predicted"/>
<sequence>MLSRKTASNNPLLIFSKKNQKDPYLLCAQQSKKYHPTYVLLQNKPTNRTVNNLRVQKDNLDNVRSRKTAFAKIHKTAIDPPSTQ</sequence>
<geneLocation type="plasmid" evidence="2">
    <name>large</name>
</geneLocation>
<accession>Q6AI82</accession>
<gene>
    <name evidence="1" type="ordered locus">DPPB101</name>
</gene>
<protein>
    <submittedName>
        <fullName evidence="1">Uncharacterized protein</fullName>
    </submittedName>
</protein>
<dbReference type="HOGENOM" id="CLU_2522190_0_0_7"/>
<dbReference type="AlphaFoldDB" id="Q6AI82"/>